<feature type="compositionally biased region" description="Acidic residues" evidence="6">
    <location>
        <begin position="621"/>
        <end position="645"/>
    </location>
</feature>
<evidence type="ECO:0000313" key="9">
    <source>
        <dbReference type="Proteomes" id="UP000319731"/>
    </source>
</evidence>
<evidence type="ECO:0000256" key="4">
    <source>
        <dbReference type="ARBA" id="ARBA00022884"/>
    </source>
</evidence>
<dbReference type="STRING" id="1806994.A0A507BZL8"/>
<protein>
    <recommendedName>
        <fullName evidence="7">SAM-dependent MTase RsmB/NOP-type domain-containing protein</fullName>
    </recommendedName>
</protein>
<dbReference type="EMBL" id="QEAO01000048">
    <property type="protein sequence ID" value="TPX31254.1"/>
    <property type="molecule type" value="Genomic_DNA"/>
</dbReference>
<feature type="domain" description="SAM-dependent MTase RsmB/NOP-type" evidence="7">
    <location>
        <begin position="220"/>
        <end position="520"/>
    </location>
</feature>
<dbReference type="GO" id="GO:0008168">
    <property type="term" value="F:methyltransferase activity"/>
    <property type="evidence" value="ECO:0007669"/>
    <property type="project" value="UniProtKB-KW"/>
</dbReference>
<dbReference type="PANTHER" id="PTHR14663:SF2">
    <property type="entry name" value="METHYLTRANSFERASE NSUN7-RELATED"/>
    <property type="match status" value="1"/>
</dbReference>
<dbReference type="RefSeq" id="XP_031022726.1">
    <property type="nucleotide sequence ID" value="XM_031171282.1"/>
</dbReference>
<keyword evidence="4 5" id="KW-0694">RNA-binding</keyword>
<feature type="compositionally biased region" description="Basic residues" evidence="6">
    <location>
        <begin position="558"/>
        <end position="567"/>
    </location>
</feature>
<keyword evidence="2 5" id="KW-0808">Transferase</keyword>
<keyword evidence="3 5" id="KW-0949">S-adenosyl-L-methionine</keyword>
<organism evidence="8 9">
    <name type="scientific">Synchytrium microbalum</name>
    <dbReference type="NCBI Taxonomy" id="1806994"/>
    <lineage>
        <taxon>Eukaryota</taxon>
        <taxon>Fungi</taxon>
        <taxon>Fungi incertae sedis</taxon>
        <taxon>Chytridiomycota</taxon>
        <taxon>Chytridiomycota incertae sedis</taxon>
        <taxon>Chytridiomycetes</taxon>
        <taxon>Synchytriales</taxon>
        <taxon>Synchytriaceae</taxon>
        <taxon>Synchytrium</taxon>
    </lineage>
</organism>
<dbReference type="InterPro" id="IPR029063">
    <property type="entry name" value="SAM-dependent_MTases_sf"/>
</dbReference>
<proteinExistence type="inferred from homology"/>
<dbReference type="PROSITE" id="PS51686">
    <property type="entry name" value="SAM_MT_RSMB_NOP"/>
    <property type="match status" value="1"/>
</dbReference>
<dbReference type="Pfam" id="PF01189">
    <property type="entry name" value="Methyltr_RsmB-F"/>
    <property type="match status" value="1"/>
</dbReference>
<dbReference type="SUPFAM" id="SSF53335">
    <property type="entry name" value="S-adenosyl-L-methionine-dependent methyltransferases"/>
    <property type="match status" value="1"/>
</dbReference>
<dbReference type="PANTHER" id="PTHR14663">
    <property type="entry name" value="METHYLTRANSFERASE NSUN7-RELATED"/>
    <property type="match status" value="1"/>
</dbReference>
<dbReference type="AlphaFoldDB" id="A0A507BZL8"/>
<feature type="binding site" evidence="5">
    <location>
        <position position="354"/>
    </location>
    <ligand>
        <name>S-adenosyl-L-methionine</name>
        <dbReference type="ChEBI" id="CHEBI:59789"/>
    </ligand>
</feature>
<keyword evidence="1 5" id="KW-0489">Methyltransferase</keyword>
<dbReference type="InterPro" id="IPR001678">
    <property type="entry name" value="MeTrfase_RsmB-F_NOP2_dom"/>
</dbReference>
<dbReference type="GeneID" id="42006579"/>
<dbReference type="Gene3D" id="3.30.70.1170">
    <property type="entry name" value="Sun protein, domain 3"/>
    <property type="match status" value="1"/>
</dbReference>
<dbReference type="InterPro" id="IPR049561">
    <property type="entry name" value="NSUN5_7_fdxn-like"/>
</dbReference>
<evidence type="ECO:0000259" key="7">
    <source>
        <dbReference type="PROSITE" id="PS51686"/>
    </source>
</evidence>
<evidence type="ECO:0000256" key="3">
    <source>
        <dbReference type="ARBA" id="ARBA00022691"/>
    </source>
</evidence>
<reference evidence="8 9" key="1">
    <citation type="journal article" date="2019" name="Sci. Rep.">
        <title>Comparative genomics of chytrid fungi reveal insights into the obligate biotrophic and pathogenic lifestyle of Synchytrium endobioticum.</title>
        <authorList>
            <person name="van de Vossenberg B.T.L.H."/>
            <person name="Warris S."/>
            <person name="Nguyen H.D.T."/>
            <person name="van Gent-Pelzer M.P.E."/>
            <person name="Joly D.L."/>
            <person name="van de Geest H.C."/>
            <person name="Bonants P.J.M."/>
            <person name="Smith D.S."/>
            <person name="Levesque C.A."/>
            <person name="van der Lee T.A.J."/>
        </authorList>
    </citation>
    <scope>NUCLEOTIDE SEQUENCE [LARGE SCALE GENOMIC DNA]</scope>
    <source>
        <strain evidence="8 9">JEL517</strain>
    </source>
</reference>
<dbReference type="InterPro" id="IPR049560">
    <property type="entry name" value="MeTrfase_RsmB-F_NOP2_cat"/>
</dbReference>
<dbReference type="Gene3D" id="3.40.50.150">
    <property type="entry name" value="Vaccinia Virus protein VP39"/>
    <property type="match status" value="1"/>
</dbReference>
<comment type="caution">
    <text evidence="8">The sequence shown here is derived from an EMBL/GenBank/DDBJ whole genome shotgun (WGS) entry which is preliminary data.</text>
</comment>
<evidence type="ECO:0000256" key="2">
    <source>
        <dbReference type="ARBA" id="ARBA00022679"/>
    </source>
</evidence>
<evidence type="ECO:0000256" key="6">
    <source>
        <dbReference type="SAM" id="MobiDB-lite"/>
    </source>
</evidence>
<gene>
    <name evidence="8" type="ORF">SmJEL517_g05356</name>
</gene>
<dbReference type="Pfam" id="PF21148">
    <property type="entry name" value="NSUN5_fdxn-like"/>
    <property type="match status" value="1"/>
</dbReference>
<evidence type="ECO:0000256" key="1">
    <source>
        <dbReference type="ARBA" id="ARBA00022603"/>
    </source>
</evidence>
<evidence type="ECO:0000256" key="5">
    <source>
        <dbReference type="PROSITE-ProRule" id="PRU01023"/>
    </source>
</evidence>
<comment type="similarity">
    <text evidence="5">Belongs to the class I-like SAM-binding methyltransferase superfamily. RsmB/NOP family.</text>
</comment>
<evidence type="ECO:0000313" key="8">
    <source>
        <dbReference type="EMBL" id="TPX31254.1"/>
    </source>
</evidence>
<keyword evidence="9" id="KW-1185">Reference proteome</keyword>
<dbReference type="Proteomes" id="UP000319731">
    <property type="component" value="Unassembled WGS sequence"/>
</dbReference>
<name>A0A507BZL8_9FUNG</name>
<sequence length="695" mass="77285">MEYHPLLRPYHSDTSLATNPLQLDSSSNNHAHLFPAQSEPILSSRVEEDIVTYQHLISASEALEAIVAEGALVGVSSSCLRALRAAAGQLRDGDSKGADDEKVLKIVYGTMKYLHYIDIILVKTQFLVYYPDFLSHLGLVKIVMYLHLQTHFDPLRWTRFVTSPTITADQSDLIGNLEEAVKIHRIKLGAALARLRIEKRAVGETVRDQVEALLPFELRMRESVSVGMPKYVRVNLLKTTPTKVADLLRKAGFHVDLSQKDVSAESPDTIVGDSQFDDLLIVPATVFNDLKAHEIMTDGLLIFQDKASAFAPRQLASLLHKSGAHIIDARAGCGTRVTHLAALTKDKHRIFAFESRAVRNATLRVRLEAQGVKSVEVVEDDFMSVNVKDPKYEKVSTIICEPACSGSAIVDKLGYMLQEEEFPADRYSKKDMVGFKRQQYLMLRKASQFPNVRNIVYVTRTTRREENDGVVEEFLDMAGGRWKVSPVLSALNASSEESPFLEKIPSASGNGIFVASFTKCVIPIDHTNEMDGIDVSFGISPAADMTASLQHLNVSGTNKKRRVKKSRNSVDSLNSSKRPSVLTKSQLKASVERLSSTTKQVKSSSNSNRASQIAKKASQQSEDDDDKDGDAEDKDEEAKGDEEDDQHQFDYGLDFVILGVSLKEFYAPKAEALTVLARKQPFRWSYPVPNPMPWK</sequence>
<comment type="caution">
    <text evidence="5">Lacks conserved residue(s) required for the propagation of feature annotation.</text>
</comment>
<accession>A0A507BZL8</accession>
<dbReference type="GO" id="GO:0003723">
    <property type="term" value="F:RNA binding"/>
    <property type="evidence" value="ECO:0007669"/>
    <property type="project" value="UniProtKB-UniRule"/>
</dbReference>
<feature type="region of interest" description="Disordered" evidence="6">
    <location>
        <begin position="553"/>
        <end position="647"/>
    </location>
</feature>
<dbReference type="GO" id="GO:0032259">
    <property type="term" value="P:methylation"/>
    <property type="evidence" value="ECO:0007669"/>
    <property type="project" value="UniProtKB-KW"/>
</dbReference>
<dbReference type="InterPro" id="IPR042620">
    <property type="entry name" value="NSUN7"/>
</dbReference>
<dbReference type="OrthoDB" id="435282at2759"/>
<feature type="binding site" evidence="5">
    <location>
        <position position="381"/>
    </location>
    <ligand>
        <name>S-adenosyl-L-methionine</name>
        <dbReference type="ChEBI" id="CHEBI:59789"/>
    </ligand>
</feature>
<feature type="compositionally biased region" description="Polar residues" evidence="6">
    <location>
        <begin position="571"/>
        <end position="611"/>
    </location>
</feature>